<accession>A0A6A6RNI9</accession>
<gene>
    <name evidence="1" type="ORF">P280DRAFT_139978</name>
</gene>
<evidence type="ECO:0000313" key="2">
    <source>
        <dbReference type="Proteomes" id="UP000799753"/>
    </source>
</evidence>
<organism evidence="1 2">
    <name type="scientific">Massarina eburnea CBS 473.64</name>
    <dbReference type="NCBI Taxonomy" id="1395130"/>
    <lineage>
        <taxon>Eukaryota</taxon>
        <taxon>Fungi</taxon>
        <taxon>Dikarya</taxon>
        <taxon>Ascomycota</taxon>
        <taxon>Pezizomycotina</taxon>
        <taxon>Dothideomycetes</taxon>
        <taxon>Pleosporomycetidae</taxon>
        <taxon>Pleosporales</taxon>
        <taxon>Massarineae</taxon>
        <taxon>Massarinaceae</taxon>
        <taxon>Massarina</taxon>
    </lineage>
</organism>
<sequence length="187" mass="20198">MSVLLEGNVFFNLQSSAFNLQPSTPGNVSLIPHVRYVSSARYLDVAASSCRTMARRSCDVQVTNFALVVFISLEIPSFRPRLASIVLPLVASRRGQFPRTICVRDVFGQQVRPPRTIPCTTASGGPIADLASTSRAWCRRCPSNTLAGSGIRVLGTGLLNNSILPADHVPFVRCLDARMSHSGPGFP</sequence>
<dbReference type="EMBL" id="MU006796">
    <property type="protein sequence ID" value="KAF2636747.1"/>
    <property type="molecule type" value="Genomic_DNA"/>
</dbReference>
<proteinExistence type="predicted"/>
<dbReference type="Proteomes" id="UP000799753">
    <property type="component" value="Unassembled WGS sequence"/>
</dbReference>
<evidence type="ECO:0000313" key="1">
    <source>
        <dbReference type="EMBL" id="KAF2636747.1"/>
    </source>
</evidence>
<protein>
    <submittedName>
        <fullName evidence="1">Uncharacterized protein</fullName>
    </submittedName>
</protein>
<dbReference type="AlphaFoldDB" id="A0A6A6RNI9"/>
<reference evidence="1" key="1">
    <citation type="journal article" date="2020" name="Stud. Mycol.">
        <title>101 Dothideomycetes genomes: a test case for predicting lifestyles and emergence of pathogens.</title>
        <authorList>
            <person name="Haridas S."/>
            <person name="Albert R."/>
            <person name="Binder M."/>
            <person name="Bloem J."/>
            <person name="Labutti K."/>
            <person name="Salamov A."/>
            <person name="Andreopoulos B."/>
            <person name="Baker S."/>
            <person name="Barry K."/>
            <person name="Bills G."/>
            <person name="Bluhm B."/>
            <person name="Cannon C."/>
            <person name="Castanera R."/>
            <person name="Culley D."/>
            <person name="Daum C."/>
            <person name="Ezra D."/>
            <person name="Gonzalez J."/>
            <person name="Henrissat B."/>
            <person name="Kuo A."/>
            <person name="Liang C."/>
            <person name="Lipzen A."/>
            <person name="Lutzoni F."/>
            <person name="Magnuson J."/>
            <person name="Mondo S."/>
            <person name="Nolan M."/>
            <person name="Ohm R."/>
            <person name="Pangilinan J."/>
            <person name="Park H.-J."/>
            <person name="Ramirez L."/>
            <person name="Alfaro M."/>
            <person name="Sun H."/>
            <person name="Tritt A."/>
            <person name="Yoshinaga Y."/>
            <person name="Zwiers L.-H."/>
            <person name="Turgeon B."/>
            <person name="Goodwin S."/>
            <person name="Spatafora J."/>
            <person name="Crous P."/>
            <person name="Grigoriev I."/>
        </authorList>
    </citation>
    <scope>NUCLEOTIDE SEQUENCE</scope>
    <source>
        <strain evidence="1">CBS 473.64</strain>
    </source>
</reference>
<keyword evidence="2" id="KW-1185">Reference proteome</keyword>
<name>A0A6A6RNI9_9PLEO</name>